<protein>
    <submittedName>
        <fullName evidence="2">Tape measure protein</fullName>
    </submittedName>
</protein>
<feature type="compositionally biased region" description="Basic and acidic residues" evidence="1">
    <location>
        <begin position="111"/>
        <end position="121"/>
    </location>
</feature>
<accession>A0A2P1CCR5</accession>
<feature type="compositionally biased region" description="Polar residues" evidence="1">
    <location>
        <begin position="22"/>
        <end position="34"/>
    </location>
</feature>
<evidence type="ECO:0000313" key="3">
    <source>
        <dbReference type="Proteomes" id="UP000241488"/>
    </source>
</evidence>
<dbReference type="EMBL" id="MG922974">
    <property type="protein sequence ID" value="AVJ48984.1"/>
    <property type="molecule type" value="Genomic_DNA"/>
</dbReference>
<sequence>MTTEATNKASDIFEMSDDEILNMSSPVVEDTQNNPEDDNAHSQNNDDVVATQAEQQQQVEPEVETEVEKVEDANSSNSDNVNDKVDNTEVDSNGKPITEDASTTEQPGQVEGKDKQEETPKSEGLPADFNYKAGYEQIMAPFKANGKMITPRSPEEAISLMQMGANYTRKMQELQPYRKVMLMLENNGLMDEGKLSFLIDLEKKNPDAIKKLIKEAGIDPLDINPEEEVNYQAGNHRVTDAEAAFATELDDLKSTPEGQATLGVIAQTWDAQSKEALFENRGLLQTIQQQRENGIYDRIVSEMSRLQMLGQIPAGTPFLAAYNQVGNQLAAAGGFADLVQPKAEPTVTTPAAKAPVVTRVVQPKPVITNTEQASAASPSRAAPRKVEQFINPLAMSDEDFAKLPVPGRL</sequence>
<feature type="compositionally biased region" description="Low complexity" evidence="1">
    <location>
        <begin position="48"/>
        <end position="60"/>
    </location>
</feature>
<proteinExistence type="predicted"/>
<keyword evidence="3" id="KW-1185">Reference proteome</keyword>
<dbReference type="GeneID" id="55607706"/>
<evidence type="ECO:0000313" key="2">
    <source>
        <dbReference type="EMBL" id="AVJ48984.1"/>
    </source>
</evidence>
<dbReference type="KEGG" id="vg:55607706"/>
<feature type="region of interest" description="Disordered" evidence="1">
    <location>
        <begin position="1"/>
        <end position="128"/>
    </location>
</feature>
<dbReference type="RefSeq" id="YP_009837516.1">
    <property type="nucleotide sequence ID" value="NC_048700.1"/>
</dbReference>
<name>A0A2P1CCR5_9CAUD</name>
<reference evidence="3" key="1">
    <citation type="submission" date="2018-02" db="EMBL/GenBank/DDBJ databases">
        <title>Complete genome of Klebsiella pneumoniae Podoviridae bacteriophage KP8.</title>
        <authorList>
            <person name="Bokovaya O."/>
            <person name="Tikunov A."/>
            <person name="Morozova V."/>
        </authorList>
    </citation>
    <scope>NUCLEOTIDE SEQUENCE [LARGE SCALE GENOMIC DNA]</scope>
</reference>
<evidence type="ECO:0000256" key="1">
    <source>
        <dbReference type="SAM" id="MobiDB-lite"/>
    </source>
</evidence>
<organism evidence="2 3">
    <name type="scientific">Klebsiella phage KP8</name>
    <dbReference type="NCBI Taxonomy" id="2099850"/>
    <lineage>
        <taxon>Viruses</taxon>
        <taxon>Duplodnaviria</taxon>
        <taxon>Heunggongvirae</taxon>
        <taxon>Uroviricota</taxon>
        <taxon>Caudoviricetes</taxon>
        <taxon>Schitoviridae</taxon>
        <taxon>Enquatrovirinae</taxon>
        <taxon>Kaypoctavirus</taxon>
        <taxon>Kaypoctavirus KP8</taxon>
    </lineage>
</organism>
<dbReference type="Proteomes" id="UP000241488">
    <property type="component" value="Segment"/>
</dbReference>